<organism evidence="2 3">
    <name type="scientific">Streptomyces parvus</name>
    <dbReference type="NCBI Taxonomy" id="66428"/>
    <lineage>
        <taxon>Bacteria</taxon>
        <taxon>Bacillati</taxon>
        <taxon>Actinomycetota</taxon>
        <taxon>Actinomycetes</taxon>
        <taxon>Kitasatosporales</taxon>
        <taxon>Streptomycetaceae</taxon>
        <taxon>Streptomyces</taxon>
    </lineage>
</organism>
<evidence type="ECO:0000313" key="3">
    <source>
        <dbReference type="Proteomes" id="UP000469670"/>
    </source>
</evidence>
<name>A0A7K3S6H9_9ACTN</name>
<dbReference type="Proteomes" id="UP000469670">
    <property type="component" value="Unassembled WGS sequence"/>
</dbReference>
<evidence type="ECO:0000256" key="1">
    <source>
        <dbReference type="SAM" id="MobiDB-lite"/>
    </source>
</evidence>
<sequence length="64" mass="6576">MADEDVSAAGEADSAGEDLPAARESVAAGEAVGAVEAVFREERGLLLASLVRRFGDLDLAEEVT</sequence>
<dbReference type="AlphaFoldDB" id="A0A7K3S6H9"/>
<feature type="region of interest" description="Disordered" evidence="1">
    <location>
        <begin position="1"/>
        <end position="23"/>
    </location>
</feature>
<comment type="caution">
    <text evidence="2">The sequence shown here is derived from an EMBL/GenBank/DDBJ whole genome shotgun (WGS) entry which is preliminary data.</text>
</comment>
<reference evidence="2 3" key="1">
    <citation type="submission" date="2020-01" db="EMBL/GenBank/DDBJ databases">
        <title>Insect and environment-associated Actinomycetes.</title>
        <authorList>
            <person name="Currrie C."/>
            <person name="Chevrette M."/>
            <person name="Carlson C."/>
            <person name="Stubbendieck R."/>
            <person name="Wendt-Pienkowski E."/>
        </authorList>
    </citation>
    <scope>NUCLEOTIDE SEQUENCE [LARGE SCALE GENOMIC DNA]</scope>
    <source>
        <strain evidence="2 3">SID7590</strain>
    </source>
</reference>
<feature type="non-terminal residue" evidence="2">
    <location>
        <position position="64"/>
    </location>
</feature>
<protein>
    <submittedName>
        <fullName evidence="2">RNA polymerase sigma factor</fullName>
    </submittedName>
</protein>
<gene>
    <name evidence="2" type="ORF">G3I50_33445</name>
</gene>
<proteinExistence type="predicted"/>
<dbReference type="EMBL" id="JAAGMP010001474">
    <property type="protein sequence ID" value="NEC23116.1"/>
    <property type="molecule type" value="Genomic_DNA"/>
</dbReference>
<evidence type="ECO:0000313" key="2">
    <source>
        <dbReference type="EMBL" id="NEC23116.1"/>
    </source>
</evidence>
<accession>A0A7K3S6H9</accession>